<reference evidence="7 8" key="1">
    <citation type="submission" date="2019-02" db="EMBL/GenBank/DDBJ databases">
        <title>Deep-cultivation of Planctomycetes and their phenomic and genomic characterization uncovers novel biology.</title>
        <authorList>
            <person name="Wiegand S."/>
            <person name="Jogler M."/>
            <person name="Boedeker C."/>
            <person name="Pinto D."/>
            <person name="Vollmers J."/>
            <person name="Rivas-Marin E."/>
            <person name="Kohn T."/>
            <person name="Peeters S.H."/>
            <person name="Heuer A."/>
            <person name="Rast P."/>
            <person name="Oberbeckmann S."/>
            <person name="Bunk B."/>
            <person name="Jeske O."/>
            <person name="Meyerdierks A."/>
            <person name="Storesund J.E."/>
            <person name="Kallscheuer N."/>
            <person name="Luecker S."/>
            <person name="Lage O.M."/>
            <person name="Pohl T."/>
            <person name="Merkel B.J."/>
            <person name="Hornburger P."/>
            <person name="Mueller R.-W."/>
            <person name="Bruemmer F."/>
            <person name="Labrenz M."/>
            <person name="Spormann A.M."/>
            <person name="Op den Camp H."/>
            <person name="Overmann J."/>
            <person name="Amann R."/>
            <person name="Jetten M.S.M."/>
            <person name="Mascher T."/>
            <person name="Medema M.H."/>
            <person name="Devos D.P."/>
            <person name="Kaster A.-K."/>
            <person name="Ovreas L."/>
            <person name="Rohde M."/>
            <person name="Galperin M.Y."/>
            <person name="Jogler C."/>
        </authorList>
    </citation>
    <scope>NUCLEOTIDE SEQUENCE [LARGE SCALE GENOMIC DNA]</scope>
    <source>
        <strain evidence="7 8">Pan44</strain>
    </source>
</reference>
<evidence type="ECO:0000256" key="3">
    <source>
        <dbReference type="ARBA" id="ARBA00023004"/>
    </source>
</evidence>
<dbReference type="InterPro" id="IPR011042">
    <property type="entry name" value="6-blade_b-propeller_TolB-like"/>
</dbReference>
<protein>
    <submittedName>
        <fullName evidence="7">Cytochrome c</fullName>
    </submittedName>
</protein>
<dbReference type="InterPro" id="IPR009056">
    <property type="entry name" value="Cyt_c-like_dom"/>
</dbReference>
<evidence type="ECO:0000313" key="8">
    <source>
        <dbReference type="Proteomes" id="UP000315700"/>
    </source>
</evidence>
<dbReference type="OrthoDB" id="223239at2"/>
<dbReference type="PROSITE" id="PS51007">
    <property type="entry name" value="CYTC"/>
    <property type="match status" value="1"/>
</dbReference>
<dbReference type="GO" id="GO:0009055">
    <property type="term" value="F:electron transfer activity"/>
    <property type="evidence" value="ECO:0007669"/>
    <property type="project" value="InterPro"/>
</dbReference>
<dbReference type="Proteomes" id="UP000315700">
    <property type="component" value="Chromosome"/>
</dbReference>
<dbReference type="AlphaFoldDB" id="A0A517S7E4"/>
<dbReference type="KEGG" id="ccos:Pan44_00500"/>
<feature type="compositionally biased region" description="Basic and acidic residues" evidence="5">
    <location>
        <begin position="30"/>
        <end position="50"/>
    </location>
</feature>
<dbReference type="NCBIfam" id="TIGR02603">
    <property type="entry name" value="CxxCH_TIGR02603"/>
    <property type="match status" value="1"/>
</dbReference>
<accession>A0A517S7E4</accession>
<dbReference type="SUPFAM" id="SSF46626">
    <property type="entry name" value="Cytochrome c"/>
    <property type="match status" value="1"/>
</dbReference>
<dbReference type="Pfam" id="PF00034">
    <property type="entry name" value="Cytochrom_C"/>
    <property type="match status" value="1"/>
</dbReference>
<sequence length="887" mass="97454">MLRRVNSYLACLAAGACLTASLTPPSFGQEPKRAARRAERAAEAKKDKPAADPAAAKPPVKAVDSPVIAATPVDKIKLLPGFKAELLYSVPAETQGSWVSMCVDNKGRLITCDQYGKLYRSTVSAPGVSPVEFTVEPIAESLDIGMAQGLLYAFDSLYVMVNTGRKKDANFQGPGLYRLQDTDGDDKFDKLTLLIEFQGPLGEHGPHAVILSPDGKSLYLAAGNHTEVPKQLDSSLVPRNWGEDFLLTRLWDATGHARGRMAPGGYILRTDPEAKRVEMVSSGYRNQYDMAFNPDGELFTYDADMEWDVGSPWYRPTRVNHATSGSEFGWRSGTGKWPADYPDSLGSVVDIGPGSPTGVTFGTGARFPEKYQRALYISDWSYGTIYAVHMTPDGSSYTGEAEKFALAQPLPVTDMVIHPDGSMYVAIGGRKTQSGLYRLTYTGSESTAPAAPIANDEGRELRELRYSLERLHGAQSKYTVDLAWPYLAHPDRAIRYAARIAIEHQPVEWWADRALAEENPVATTQAIIALARNGKPEHHAKAIEALNRVGWKQISDPARVDLLRAYQLVFIRLGKGSDESRKSVLAKLDGQYPSPSGRVNLELCKQLVYLEAPGVVKRTLALLDKSLTQEEQISYLLSLMELKADWTEADRKAYFGWFNKLASSRGGKSFIGFIRNIRQGAIDSLNDGEKVALKDVIETKFEAADPAASGPPRPFVQKWKVEELVADLDNKLEHRNFEKGRELFSAANCFKCHRVKLEGGSTGPDLTGVAGRFSNLNLLESVIQPSKVVSDQYEKMQFQMADGRVIEGRVINLNGDNLMVLTNMYDPDSIVAVKRSEVEESQVSKTSMMPEGLLDTLTKDEILDLMAYLKSGGNPQSALFEGSAAGK</sequence>
<dbReference type="Gene3D" id="2.120.10.30">
    <property type="entry name" value="TolB, C-terminal domain"/>
    <property type="match status" value="1"/>
</dbReference>
<evidence type="ECO:0000256" key="2">
    <source>
        <dbReference type="ARBA" id="ARBA00022723"/>
    </source>
</evidence>
<keyword evidence="1 4" id="KW-0349">Heme</keyword>
<dbReference type="EMBL" id="CP036271">
    <property type="protein sequence ID" value="QDT52042.1"/>
    <property type="molecule type" value="Genomic_DNA"/>
</dbReference>
<keyword evidence="2 4" id="KW-0479">Metal-binding</keyword>
<dbReference type="InterPro" id="IPR013427">
    <property type="entry name" value="Haem-bd_dom_put"/>
</dbReference>
<dbReference type="GO" id="GO:0020037">
    <property type="term" value="F:heme binding"/>
    <property type="evidence" value="ECO:0007669"/>
    <property type="project" value="InterPro"/>
</dbReference>
<evidence type="ECO:0000259" key="6">
    <source>
        <dbReference type="PROSITE" id="PS51007"/>
    </source>
</evidence>
<dbReference type="InterPro" id="IPR011041">
    <property type="entry name" value="Quinoprot_gluc/sorb_DH_b-prop"/>
</dbReference>
<gene>
    <name evidence="7" type="ORF">Pan44_00500</name>
</gene>
<organism evidence="7 8">
    <name type="scientific">Caulifigura coniformis</name>
    <dbReference type="NCBI Taxonomy" id="2527983"/>
    <lineage>
        <taxon>Bacteria</taxon>
        <taxon>Pseudomonadati</taxon>
        <taxon>Planctomycetota</taxon>
        <taxon>Planctomycetia</taxon>
        <taxon>Planctomycetales</taxon>
        <taxon>Planctomycetaceae</taxon>
        <taxon>Caulifigura</taxon>
    </lineage>
</organism>
<dbReference type="InterPro" id="IPR036909">
    <property type="entry name" value="Cyt_c-like_dom_sf"/>
</dbReference>
<dbReference type="InParanoid" id="A0A517S7E4"/>
<feature type="domain" description="Cytochrome c" evidence="6">
    <location>
        <begin position="735"/>
        <end position="873"/>
    </location>
</feature>
<dbReference type="SUPFAM" id="SSF50952">
    <property type="entry name" value="Soluble quinoprotein glucose dehydrogenase"/>
    <property type="match status" value="1"/>
</dbReference>
<keyword evidence="3 4" id="KW-0408">Iron</keyword>
<evidence type="ECO:0000256" key="4">
    <source>
        <dbReference type="PROSITE-ProRule" id="PRU00433"/>
    </source>
</evidence>
<dbReference type="RefSeq" id="WP_145026005.1">
    <property type="nucleotide sequence ID" value="NZ_CP036271.1"/>
</dbReference>
<proteinExistence type="predicted"/>
<name>A0A517S7E4_9PLAN</name>
<evidence type="ECO:0000313" key="7">
    <source>
        <dbReference type="EMBL" id="QDT52042.1"/>
    </source>
</evidence>
<dbReference type="PANTHER" id="PTHR33546">
    <property type="entry name" value="LARGE, MULTIFUNCTIONAL SECRETED PROTEIN-RELATED"/>
    <property type="match status" value="1"/>
</dbReference>
<keyword evidence="8" id="KW-1185">Reference proteome</keyword>
<evidence type="ECO:0000256" key="1">
    <source>
        <dbReference type="ARBA" id="ARBA00022617"/>
    </source>
</evidence>
<dbReference type="Gene3D" id="1.10.760.10">
    <property type="entry name" value="Cytochrome c-like domain"/>
    <property type="match status" value="1"/>
</dbReference>
<evidence type="ECO:0000256" key="5">
    <source>
        <dbReference type="SAM" id="MobiDB-lite"/>
    </source>
</evidence>
<dbReference type="PROSITE" id="PS51257">
    <property type="entry name" value="PROKAR_LIPOPROTEIN"/>
    <property type="match status" value="1"/>
</dbReference>
<dbReference type="PANTHER" id="PTHR33546:SF1">
    <property type="entry name" value="LARGE, MULTIFUNCTIONAL SECRETED PROTEIN"/>
    <property type="match status" value="1"/>
</dbReference>
<dbReference type="GO" id="GO:0046872">
    <property type="term" value="F:metal ion binding"/>
    <property type="evidence" value="ECO:0007669"/>
    <property type="project" value="UniProtKB-KW"/>
</dbReference>
<feature type="region of interest" description="Disordered" evidence="5">
    <location>
        <begin position="25"/>
        <end position="58"/>
    </location>
</feature>